<evidence type="ECO:0000313" key="2">
    <source>
        <dbReference type="Proteomes" id="UP000199666"/>
    </source>
</evidence>
<dbReference type="Proteomes" id="UP000199666">
    <property type="component" value="Unassembled WGS sequence"/>
</dbReference>
<dbReference type="EMBL" id="FOPP01000002">
    <property type="protein sequence ID" value="SFG80086.1"/>
    <property type="molecule type" value="Genomic_DNA"/>
</dbReference>
<dbReference type="SUPFAM" id="SSF159501">
    <property type="entry name" value="EreA/ChaN-like"/>
    <property type="match status" value="1"/>
</dbReference>
<dbReference type="InterPro" id="IPR052036">
    <property type="entry name" value="Hydrolase/PRTase-associated"/>
</dbReference>
<dbReference type="PANTHER" id="PTHR31299:SF0">
    <property type="entry name" value="ESTERASE, PUTATIVE (AFU_ORTHOLOGUE AFUA_1G05850)-RELATED"/>
    <property type="match status" value="1"/>
</dbReference>
<name>A0A1I2UYM8_9SPHI</name>
<keyword evidence="2" id="KW-1185">Reference proteome</keyword>
<dbReference type="OrthoDB" id="9810066at2"/>
<accession>A0A1I2UYM8</accession>
<organism evidence="1 2">
    <name type="scientific">Pedobacter insulae</name>
    <dbReference type="NCBI Taxonomy" id="414048"/>
    <lineage>
        <taxon>Bacteria</taxon>
        <taxon>Pseudomonadati</taxon>
        <taxon>Bacteroidota</taxon>
        <taxon>Sphingobacteriia</taxon>
        <taxon>Sphingobacteriales</taxon>
        <taxon>Sphingobacteriaceae</taxon>
        <taxon>Pedobacter</taxon>
    </lineage>
</organism>
<dbReference type="PANTHER" id="PTHR31299">
    <property type="entry name" value="ESTERASE, PUTATIVE (AFU_ORTHOLOGUE AFUA_1G05850)-RELATED"/>
    <property type="match status" value="1"/>
</dbReference>
<proteinExistence type="predicted"/>
<dbReference type="RefSeq" id="WP_090992367.1">
    <property type="nucleotide sequence ID" value="NZ_FOPP01000002.1"/>
</dbReference>
<dbReference type="CDD" id="cd14728">
    <property type="entry name" value="Ere-like"/>
    <property type="match status" value="1"/>
</dbReference>
<dbReference type="PROSITE" id="PS51257">
    <property type="entry name" value="PROKAR_LIPOPROTEIN"/>
    <property type="match status" value="1"/>
</dbReference>
<dbReference type="GO" id="GO:0046677">
    <property type="term" value="P:response to antibiotic"/>
    <property type="evidence" value="ECO:0007669"/>
    <property type="project" value="InterPro"/>
</dbReference>
<gene>
    <name evidence="1" type="ORF">SAMN04489864_102324</name>
</gene>
<dbReference type="InterPro" id="IPR007815">
    <property type="entry name" value="Emycin_Estase"/>
</dbReference>
<dbReference type="Gene3D" id="3.40.1660.10">
    <property type="entry name" value="EreA-like (biosynthetic domain)"/>
    <property type="match status" value="2"/>
</dbReference>
<dbReference type="AlphaFoldDB" id="A0A1I2UYM8"/>
<evidence type="ECO:0000313" key="1">
    <source>
        <dbReference type="EMBL" id="SFG80086.1"/>
    </source>
</evidence>
<reference evidence="1 2" key="1">
    <citation type="submission" date="2016-10" db="EMBL/GenBank/DDBJ databases">
        <authorList>
            <person name="de Groot N.N."/>
        </authorList>
    </citation>
    <scope>NUCLEOTIDE SEQUENCE [LARGE SCALE GENOMIC DNA]</scope>
    <source>
        <strain evidence="1 2">DSM 18684</strain>
    </source>
</reference>
<dbReference type="Pfam" id="PF05139">
    <property type="entry name" value="Erythro_esteras"/>
    <property type="match status" value="1"/>
</dbReference>
<sequence>MFKNSWLILSLLIAVCSCKQKDIKSYVTENLVPIQTISPDSTDFSELEEIGKAIGDSRIVMLGEQDHGDAPTFMAKTRLIKYLHEKMGFNVLAFESDFFALNQGWDQLEKNKNKMDPFVSENIFNIWTKCIECEHLLFNYIPSTFSSKKPLVLSGFDNQVHGSYSSKNLRPFLDDYLKRKEINFTKTEKYIIDFLSFLDSISFNRNIEKQRNFKKALAQIHVELPPGDSTAFESILLKSLMTLTEKEISFLSNGPDQLEIRDRQMAENLKWLVKFKFPNEKVIVWAHNSHILKQPGLVKIRGLQRSWKNMGDFFTADKQFDKQSYILGFTSRSGTAGRVLIEKKYTVPAPEVNSFESWIPVTVPYAFVDFKRYRKENPDMKTPFLMKGRGHVADPAPWSDIFDGIFYIRDMYFCSLGTGRRESN</sequence>
<protein>
    <submittedName>
        <fullName evidence="1">Erythromycin esterase homolog</fullName>
    </submittedName>
</protein>